<dbReference type="OrthoDB" id="49113at2759"/>
<dbReference type="PANTHER" id="PTHR36649">
    <property type="entry name" value="UBIQUITIN-LIKE DOMAIN-CONTAINING PROTEIN"/>
    <property type="match status" value="1"/>
</dbReference>
<evidence type="ECO:0000313" key="3">
    <source>
        <dbReference type="Proteomes" id="UP000663829"/>
    </source>
</evidence>
<dbReference type="Proteomes" id="UP000681722">
    <property type="component" value="Unassembled WGS sequence"/>
</dbReference>
<organism evidence="1 3">
    <name type="scientific">Didymodactylos carnosus</name>
    <dbReference type="NCBI Taxonomy" id="1234261"/>
    <lineage>
        <taxon>Eukaryota</taxon>
        <taxon>Metazoa</taxon>
        <taxon>Spiralia</taxon>
        <taxon>Gnathifera</taxon>
        <taxon>Rotifera</taxon>
        <taxon>Eurotatoria</taxon>
        <taxon>Bdelloidea</taxon>
        <taxon>Philodinida</taxon>
        <taxon>Philodinidae</taxon>
        <taxon>Didymodactylos</taxon>
    </lineage>
</organism>
<dbReference type="PANTHER" id="PTHR36649:SF29">
    <property type="entry name" value="PARP CATALYTIC DOMAIN-CONTAINING PROTEIN-RELATED"/>
    <property type="match status" value="1"/>
</dbReference>
<evidence type="ECO:0000313" key="2">
    <source>
        <dbReference type="EMBL" id="CAF4474404.1"/>
    </source>
</evidence>
<dbReference type="AlphaFoldDB" id="A0A816ARX2"/>
<dbReference type="EMBL" id="CAJNOQ010035208">
    <property type="protein sequence ID" value="CAF1598467.1"/>
    <property type="molecule type" value="Genomic_DNA"/>
</dbReference>
<dbReference type="EMBL" id="CAJOBC010101558">
    <property type="protein sequence ID" value="CAF4474404.1"/>
    <property type="molecule type" value="Genomic_DNA"/>
</dbReference>
<proteinExistence type="predicted"/>
<evidence type="ECO:0000313" key="1">
    <source>
        <dbReference type="EMBL" id="CAF1598467.1"/>
    </source>
</evidence>
<name>A0A816ARX2_9BILA</name>
<gene>
    <name evidence="1" type="ORF">GPM918_LOCUS42269</name>
    <name evidence="2" type="ORF">SRO942_LOCUS43475</name>
</gene>
<reference evidence="1" key="1">
    <citation type="submission" date="2021-02" db="EMBL/GenBank/DDBJ databases">
        <authorList>
            <person name="Nowell W R."/>
        </authorList>
    </citation>
    <scope>NUCLEOTIDE SEQUENCE</scope>
</reference>
<accession>A0A816ARX2</accession>
<dbReference type="Proteomes" id="UP000663829">
    <property type="component" value="Unassembled WGS sequence"/>
</dbReference>
<comment type="caution">
    <text evidence="1">The sequence shown here is derived from an EMBL/GenBank/DDBJ whole genome shotgun (WGS) entry which is preliminary data.</text>
</comment>
<feature type="non-terminal residue" evidence="1">
    <location>
        <position position="1"/>
    </location>
</feature>
<keyword evidence="3" id="KW-1185">Reference proteome</keyword>
<protein>
    <submittedName>
        <fullName evidence="1">Uncharacterized protein</fullName>
    </submittedName>
</protein>
<sequence>ISSATPQTLCPQLQLCQEIVDSLKWPLNYFNTNHNRCYCKNCYTNNSENCKIVGGHKYVIPRGWIRFGLKVNRQFATSNNIWNEWSTSFHGTSVSMAKSSYEKNRLTEKDQFYSSPTIKYSEKFSSKTIFTSSNNKQYRIKLVFECKQKPDTFQIQKETVGSTTKRICAHIPNNEIKWYSDTLSSVVICGLLVHMNAITDKCSYSLLCEQFIDSLKWEQELFNKDYNKCYCNKCYLDTWLRTYTVGELKCVLPRGWMRFGVRIDETFVRIHDIWKNWANTYHGTSVTAAKSILVHRQFLLPGDTLLDGRKLEIHREHIPGMNHFYTSPTIKYSSLSTYCPKIQFTSANGEKYDVRVVLQCKQKPGTFKIQRETVGYGTTPICEYISNEEIEWYSESRASIIVFGVLVHIEKIV</sequence>